<keyword evidence="2" id="KW-0963">Cytoplasm</keyword>
<dbReference type="NCBIfam" id="NF008557">
    <property type="entry name" value="PRK11493.1"/>
    <property type="match status" value="1"/>
</dbReference>
<organism evidence="9 10">
    <name type="scientific">Lonsdalea quercina</name>
    <dbReference type="NCBI Taxonomy" id="71657"/>
    <lineage>
        <taxon>Bacteria</taxon>
        <taxon>Pseudomonadati</taxon>
        <taxon>Pseudomonadota</taxon>
        <taxon>Gammaproteobacteria</taxon>
        <taxon>Enterobacterales</taxon>
        <taxon>Pectobacteriaceae</taxon>
        <taxon>Lonsdalea</taxon>
    </lineage>
</organism>
<dbReference type="SUPFAM" id="SSF52821">
    <property type="entry name" value="Rhodanese/Cell cycle control phosphatase"/>
    <property type="match status" value="2"/>
</dbReference>
<proteinExistence type="predicted"/>
<keyword evidence="7" id="KW-0812">Transmembrane</keyword>
<evidence type="ECO:0000256" key="4">
    <source>
        <dbReference type="ARBA" id="ARBA00022737"/>
    </source>
</evidence>
<evidence type="ECO:0000256" key="3">
    <source>
        <dbReference type="ARBA" id="ARBA00022679"/>
    </source>
</evidence>
<keyword evidence="3 6" id="KW-0808">Transferase</keyword>
<dbReference type="GO" id="GO:0005829">
    <property type="term" value="C:cytosol"/>
    <property type="evidence" value="ECO:0007669"/>
    <property type="project" value="TreeGrafter"/>
</dbReference>
<evidence type="ECO:0000256" key="5">
    <source>
        <dbReference type="ARBA" id="ARBA00051793"/>
    </source>
</evidence>
<dbReference type="FunFam" id="3.40.250.10:FF:000015">
    <property type="entry name" value="Sulfurtransferase"/>
    <property type="match status" value="1"/>
</dbReference>
<dbReference type="FunFam" id="3.40.250.10:FF:000001">
    <property type="entry name" value="Sulfurtransferase"/>
    <property type="match status" value="1"/>
</dbReference>
<comment type="subcellular location">
    <subcellularLocation>
        <location evidence="1">Cytoplasm</location>
    </subcellularLocation>
</comment>
<dbReference type="PANTHER" id="PTHR11364:SF27">
    <property type="entry name" value="SULFURTRANSFERASE"/>
    <property type="match status" value="1"/>
</dbReference>
<evidence type="ECO:0000259" key="8">
    <source>
        <dbReference type="PROSITE" id="PS50206"/>
    </source>
</evidence>
<dbReference type="GO" id="GO:0016784">
    <property type="term" value="F:3-mercaptopyruvate sulfurtransferase activity"/>
    <property type="evidence" value="ECO:0007669"/>
    <property type="project" value="UniProtKB-EC"/>
</dbReference>
<evidence type="ECO:0000256" key="2">
    <source>
        <dbReference type="ARBA" id="ARBA00022490"/>
    </source>
</evidence>
<keyword evidence="4" id="KW-0677">Repeat</keyword>
<feature type="transmembrane region" description="Helical" evidence="7">
    <location>
        <begin position="237"/>
        <end position="257"/>
    </location>
</feature>
<keyword evidence="7" id="KW-1133">Transmembrane helix</keyword>
<evidence type="ECO:0000256" key="7">
    <source>
        <dbReference type="SAM" id="Phobius"/>
    </source>
</evidence>
<dbReference type="GO" id="GO:0004792">
    <property type="term" value="F:thiosulfate-cyanide sulfurtransferase activity"/>
    <property type="evidence" value="ECO:0007669"/>
    <property type="project" value="InterPro"/>
</dbReference>
<dbReference type="InterPro" id="IPR001307">
    <property type="entry name" value="Thiosulphate_STrfase_CS"/>
</dbReference>
<feature type="domain" description="Rhodanese" evidence="8">
    <location>
        <begin position="20"/>
        <end position="138"/>
    </location>
</feature>
<dbReference type="Pfam" id="PF00581">
    <property type="entry name" value="Rhodanese"/>
    <property type="match status" value="2"/>
</dbReference>
<reference evidence="9 10" key="1">
    <citation type="submission" date="2016-10" db="EMBL/GenBank/DDBJ databases">
        <authorList>
            <person name="de Groot N.N."/>
        </authorList>
    </citation>
    <scope>NUCLEOTIDE SEQUENCE [LARGE SCALE GENOMIC DNA]</scope>
    <source>
        <strain evidence="9 10">ATCC 29281</strain>
    </source>
</reference>
<protein>
    <recommendedName>
        <fullName evidence="6">Sulfurtransferase</fullName>
    </recommendedName>
</protein>
<feature type="domain" description="Rhodanese" evidence="8">
    <location>
        <begin position="168"/>
        <end position="281"/>
    </location>
</feature>
<comment type="catalytic activity">
    <reaction evidence="5">
        <text>2-oxo-3-sulfanylpropanoate + [thioredoxin]-dithiol = [thioredoxin]-disulfide + hydrogen sulfide + pyruvate + H(+)</text>
        <dbReference type="Rhea" id="RHEA:21740"/>
        <dbReference type="Rhea" id="RHEA-COMP:10698"/>
        <dbReference type="Rhea" id="RHEA-COMP:10700"/>
        <dbReference type="ChEBI" id="CHEBI:15361"/>
        <dbReference type="ChEBI" id="CHEBI:15378"/>
        <dbReference type="ChEBI" id="CHEBI:29919"/>
        <dbReference type="ChEBI" id="CHEBI:29950"/>
        <dbReference type="ChEBI" id="CHEBI:50058"/>
        <dbReference type="ChEBI" id="CHEBI:57678"/>
        <dbReference type="EC" id="2.8.1.2"/>
    </reaction>
    <physiologicalReaction direction="left-to-right" evidence="5">
        <dbReference type="Rhea" id="RHEA:21741"/>
    </physiologicalReaction>
</comment>
<dbReference type="InterPro" id="IPR036873">
    <property type="entry name" value="Rhodanese-like_dom_sf"/>
</dbReference>
<name>A0A1H4FN61_9GAMM</name>
<accession>A0A1H4FN61</accession>
<dbReference type="InterPro" id="IPR045078">
    <property type="entry name" value="TST/MPST-like"/>
</dbReference>
<dbReference type="PROSITE" id="PS00380">
    <property type="entry name" value="RHODANESE_1"/>
    <property type="match status" value="1"/>
</dbReference>
<dbReference type="PROSITE" id="PS50206">
    <property type="entry name" value="RHODANESE_3"/>
    <property type="match status" value="2"/>
</dbReference>
<sequence length="286" mass="30852">MSVSSSDIFVTAAWLNSHLNDADITLLDARMLPPGDTSRDIQAEYEAGHLPGAAFFDIETLSDAASPLPHMMPDSTSFAQAMGDLGVSEDQHCIIYDEGNLFSAPRAWWMLRTFGVTKVSILAGGLAGWKQGQRPLERGNVSHQTRTFNARLDAGVICQAEVVLAITHDHSAQIVDARPAPRFAGDVDEPRPGLRRGHIPGSFNVPWNELVENGALKTPEELAAVFKQKGIDIQRPIVASCGSGVTAAVIVLALYVLNAPQVKLYDGSWGEWGGRDDLPIETGADR</sequence>
<gene>
    <name evidence="9" type="ORF">SAMN02982996_03149</name>
</gene>
<dbReference type="PROSITE" id="PS00683">
    <property type="entry name" value="RHODANESE_2"/>
    <property type="match status" value="1"/>
</dbReference>
<evidence type="ECO:0000256" key="6">
    <source>
        <dbReference type="RuleBase" id="RU000507"/>
    </source>
</evidence>
<dbReference type="CDD" id="cd01449">
    <property type="entry name" value="TST_Repeat_2"/>
    <property type="match status" value="1"/>
</dbReference>
<dbReference type="AlphaFoldDB" id="A0A1H4FN61"/>
<evidence type="ECO:0000256" key="1">
    <source>
        <dbReference type="ARBA" id="ARBA00004496"/>
    </source>
</evidence>
<dbReference type="GeneID" id="97765990"/>
<dbReference type="STRING" id="71657.SAMN02982996_03149"/>
<evidence type="ECO:0000313" key="9">
    <source>
        <dbReference type="EMBL" id="SEA98715.1"/>
    </source>
</evidence>
<dbReference type="CDD" id="cd01448">
    <property type="entry name" value="TST_Repeat_1"/>
    <property type="match status" value="1"/>
</dbReference>
<evidence type="ECO:0000313" key="10">
    <source>
        <dbReference type="Proteomes" id="UP000187280"/>
    </source>
</evidence>
<dbReference type="PANTHER" id="PTHR11364">
    <property type="entry name" value="THIOSULFATE SULFERTANSFERASE"/>
    <property type="match status" value="1"/>
</dbReference>
<dbReference type="Gene3D" id="3.40.250.10">
    <property type="entry name" value="Rhodanese-like domain"/>
    <property type="match status" value="2"/>
</dbReference>
<keyword evidence="10" id="KW-1185">Reference proteome</keyword>
<keyword evidence="7" id="KW-0472">Membrane</keyword>
<dbReference type="eggNOG" id="COG2897">
    <property type="taxonomic scope" value="Bacteria"/>
</dbReference>
<dbReference type="EMBL" id="FNQS01000014">
    <property type="protein sequence ID" value="SEA98715.1"/>
    <property type="molecule type" value="Genomic_DNA"/>
</dbReference>
<dbReference type="RefSeq" id="WP_026742311.1">
    <property type="nucleotide sequence ID" value="NZ_FNQS01000014.1"/>
</dbReference>
<keyword evidence="9" id="KW-0670">Pyruvate</keyword>
<dbReference type="SMART" id="SM00450">
    <property type="entry name" value="RHOD"/>
    <property type="match status" value="2"/>
</dbReference>
<dbReference type="InterPro" id="IPR001763">
    <property type="entry name" value="Rhodanese-like_dom"/>
</dbReference>
<dbReference type="Proteomes" id="UP000187280">
    <property type="component" value="Unassembled WGS sequence"/>
</dbReference>